<dbReference type="InParanoid" id="D2V7B4"/>
<organism evidence="3">
    <name type="scientific">Naegleria gruberi</name>
    <name type="common">Amoeba</name>
    <dbReference type="NCBI Taxonomy" id="5762"/>
    <lineage>
        <taxon>Eukaryota</taxon>
        <taxon>Discoba</taxon>
        <taxon>Heterolobosea</taxon>
        <taxon>Tetramitia</taxon>
        <taxon>Eutetramitia</taxon>
        <taxon>Vahlkampfiidae</taxon>
        <taxon>Naegleria</taxon>
    </lineage>
</organism>
<sequence length="259" mass="30272">MLGTTTPKTPISPLSGMPTQGSSDDSLKQLQQSLGTSLNPNSSDSMLFYASQSLERGTKVLDFADFFKFQLREYEKSLQTVNKSLLPLDEKISTLDVKDHKDLQTFLAILHQGFIYTNNQNVILQERIDRLQSNDIESFSKTWKLIRDFNTEYVKTQKKNIKKRRKVPTSVDDQIRELRENRGLKKKLYEGLGDLRTVFEEFVHSQLFYHSKCMEMWAAVWEETQKNKKEEQARRRQEEEDDEEKLNELLKASSVLHQN</sequence>
<dbReference type="RefSeq" id="XP_002680091.1">
    <property type="nucleotide sequence ID" value="XM_002680045.1"/>
</dbReference>
<feature type="compositionally biased region" description="Basic and acidic residues" evidence="1">
    <location>
        <begin position="228"/>
        <end position="238"/>
    </location>
</feature>
<name>D2V7B4_NAEGR</name>
<keyword evidence="3" id="KW-1185">Reference proteome</keyword>
<dbReference type="KEGG" id="ngr:NAEGRDRAFT_64736"/>
<feature type="compositionally biased region" description="Low complexity" evidence="1">
    <location>
        <begin position="20"/>
        <end position="35"/>
    </location>
</feature>
<dbReference type="OMA" id="LFYHSKC"/>
<evidence type="ECO:0000313" key="3">
    <source>
        <dbReference type="Proteomes" id="UP000006671"/>
    </source>
</evidence>
<dbReference type="Proteomes" id="UP000006671">
    <property type="component" value="Unassembled WGS sequence"/>
</dbReference>
<dbReference type="OrthoDB" id="10352599at2759"/>
<dbReference type="GeneID" id="8861414"/>
<dbReference type="EMBL" id="GG738855">
    <property type="protein sequence ID" value="EFC47347.1"/>
    <property type="molecule type" value="Genomic_DNA"/>
</dbReference>
<gene>
    <name evidence="2" type="ORF">NAEGRDRAFT_64736</name>
</gene>
<dbReference type="VEuPathDB" id="AmoebaDB:NAEGRDRAFT_64736"/>
<feature type="region of interest" description="Disordered" evidence="1">
    <location>
        <begin position="1"/>
        <end position="38"/>
    </location>
</feature>
<protein>
    <submittedName>
        <fullName evidence="2">Predicted protein</fullName>
    </submittedName>
</protein>
<dbReference type="AlphaFoldDB" id="D2V7B4"/>
<proteinExistence type="predicted"/>
<evidence type="ECO:0000256" key="1">
    <source>
        <dbReference type="SAM" id="MobiDB-lite"/>
    </source>
</evidence>
<reference evidence="2 3" key="1">
    <citation type="journal article" date="2010" name="Cell">
        <title>The genome of Naegleria gruberi illuminates early eukaryotic versatility.</title>
        <authorList>
            <person name="Fritz-Laylin L.K."/>
            <person name="Prochnik S.E."/>
            <person name="Ginger M.L."/>
            <person name="Dacks J.B."/>
            <person name="Carpenter M.L."/>
            <person name="Field M.C."/>
            <person name="Kuo A."/>
            <person name="Paredez A."/>
            <person name="Chapman J."/>
            <person name="Pham J."/>
            <person name="Shu S."/>
            <person name="Neupane R."/>
            <person name="Cipriano M."/>
            <person name="Mancuso J."/>
            <person name="Tu H."/>
            <person name="Salamov A."/>
            <person name="Lindquist E."/>
            <person name="Shapiro H."/>
            <person name="Lucas S."/>
            <person name="Grigoriev I.V."/>
            <person name="Cande W.Z."/>
            <person name="Fulton C."/>
            <person name="Rokhsar D.S."/>
            <person name="Dawson S.C."/>
        </authorList>
    </citation>
    <scope>NUCLEOTIDE SEQUENCE [LARGE SCALE GENOMIC DNA]</scope>
    <source>
        <strain evidence="2 3">NEG-M</strain>
    </source>
</reference>
<evidence type="ECO:0000313" key="2">
    <source>
        <dbReference type="EMBL" id="EFC47347.1"/>
    </source>
</evidence>
<feature type="region of interest" description="Disordered" evidence="1">
    <location>
        <begin position="228"/>
        <end position="259"/>
    </location>
</feature>
<accession>D2V7B4</accession>